<reference evidence="1" key="1">
    <citation type="submission" date="2025-03" db="EMBL/GenBank/DDBJ databases">
        <authorList>
            <consortium name="ELIXIR-Norway"/>
            <consortium name="Elixir Norway"/>
        </authorList>
    </citation>
    <scope>NUCLEOTIDE SEQUENCE</scope>
</reference>
<organism evidence="1 2">
    <name type="scientific">Rangifer tarandus platyrhynchus</name>
    <name type="common">Svalbard reindeer</name>
    <dbReference type="NCBI Taxonomy" id="3082113"/>
    <lineage>
        <taxon>Eukaryota</taxon>
        <taxon>Metazoa</taxon>
        <taxon>Chordata</taxon>
        <taxon>Craniata</taxon>
        <taxon>Vertebrata</taxon>
        <taxon>Euteleostomi</taxon>
        <taxon>Mammalia</taxon>
        <taxon>Eutheria</taxon>
        <taxon>Laurasiatheria</taxon>
        <taxon>Artiodactyla</taxon>
        <taxon>Ruminantia</taxon>
        <taxon>Pecora</taxon>
        <taxon>Cervidae</taxon>
        <taxon>Odocoileinae</taxon>
        <taxon>Rangifer</taxon>
    </lineage>
</organism>
<dbReference type="EMBL" id="CATOBB020000402">
    <property type="protein sequence ID" value="CAM9150048.1"/>
    <property type="molecule type" value="Genomic_DNA"/>
</dbReference>
<feature type="non-terminal residue" evidence="1">
    <location>
        <position position="1"/>
    </location>
</feature>
<evidence type="ECO:0000313" key="2">
    <source>
        <dbReference type="Proteomes" id="UP001162501"/>
    </source>
</evidence>
<name>A0ACB1KES6_RANTA</name>
<protein>
    <submittedName>
        <fullName evidence="1">Uncharacterized protein</fullName>
    </submittedName>
</protein>
<accession>A0ACB1KES6</accession>
<proteinExistence type="predicted"/>
<gene>
    <name evidence="1" type="ORF">MRATA1EN22A_LOCUS29091</name>
</gene>
<sequence>SALPLGSELISAKHRAGDGGQHLTRCDWVHFWCSVHTKHPGLPSPNPRSTMGDSTIYI</sequence>
<dbReference type="Proteomes" id="UP001162501">
    <property type="component" value="Unassembled WGS sequence"/>
</dbReference>
<comment type="caution">
    <text evidence="1">The sequence shown here is derived from an EMBL/GenBank/DDBJ whole genome shotgun (WGS) entry which is preliminary data.</text>
</comment>
<evidence type="ECO:0000313" key="1">
    <source>
        <dbReference type="EMBL" id="CAM9150048.1"/>
    </source>
</evidence>